<keyword evidence="5" id="KW-1185">Reference proteome</keyword>
<organism evidence="4 5">
    <name type="scientific">Panacagrimonas perspica</name>
    <dbReference type="NCBI Taxonomy" id="381431"/>
    <lineage>
        <taxon>Bacteria</taxon>
        <taxon>Pseudomonadati</taxon>
        <taxon>Pseudomonadota</taxon>
        <taxon>Gammaproteobacteria</taxon>
        <taxon>Nevskiales</taxon>
        <taxon>Nevskiaceae</taxon>
        <taxon>Panacagrimonas</taxon>
    </lineage>
</organism>
<dbReference type="InterPro" id="IPR050407">
    <property type="entry name" value="Geranylgeranyl_reductase"/>
</dbReference>
<feature type="domain" description="FAD-binding" evidence="3">
    <location>
        <begin position="4"/>
        <end position="160"/>
    </location>
</feature>
<evidence type="ECO:0000259" key="3">
    <source>
        <dbReference type="Pfam" id="PF01494"/>
    </source>
</evidence>
<dbReference type="GO" id="GO:0071949">
    <property type="term" value="F:FAD binding"/>
    <property type="evidence" value="ECO:0007669"/>
    <property type="project" value="InterPro"/>
</dbReference>
<dbReference type="PRINTS" id="PR00420">
    <property type="entry name" value="RNGMNOXGNASE"/>
</dbReference>
<evidence type="ECO:0000256" key="2">
    <source>
        <dbReference type="ARBA" id="ARBA00040363"/>
    </source>
</evidence>
<dbReference type="PANTHER" id="PTHR42685:SF22">
    <property type="entry name" value="CONDITIONED MEDIUM FACTOR RECEPTOR 1"/>
    <property type="match status" value="1"/>
</dbReference>
<dbReference type="InterPro" id="IPR002938">
    <property type="entry name" value="FAD-bd"/>
</dbReference>
<dbReference type="InterPro" id="IPR036188">
    <property type="entry name" value="FAD/NAD-bd_sf"/>
</dbReference>
<accession>A0A4V3UQW7</accession>
<dbReference type="Gene3D" id="3.50.50.60">
    <property type="entry name" value="FAD/NAD(P)-binding domain"/>
    <property type="match status" value="1"/>
</dbReference>
<dbReference type="RefSeq" id="WP_133881717.1">
    <property type="nucleotide sequence ID" value="NZ_MWIN01000044.1"/>
</dbReference>
<proteinExistence type="inferred from homology"/>
<comment type="similarity">
    <text evidence="1">Belongs to the CbrA family.</text>
</comment>
<dbReference type="EMBL" id="SOBT01000009">
    <property type="protein sequence ID" value="TDU28132.1"/>
    <property type="molecule type" value="Genomic_DNA"/>
</dbReference>
<protein>
    <recommendedName>
        <fullName evidence="2">Protein CbrA</fullName>
    </recommendedName>
</protein>
<dbReference type="Pfam" id="PF01494">
    <property type="entry name" value="FAD_binding_3"/>
    <property type="match status" value="1"/>
</dbReference>
<name>A0A4V3UQW7_9GAMM</name>
<evidence type="ECO:0000313" key="4">
    <source>
        <dbReference type="EMBL" id="TDU28132.1"/>
    </source>
</evidence>
<reference evidence="4 5" key="1">
    <citation type="submission" date="2019-03" db="EMBL/GenBank/DDBJ databases">
        <title>Genomic Encyclopedia of Type Strains, Phase IV (KMG-IV): sequencing the most valuable type-strain genomes for metagenomic binning, comparative biology and taxonomic classification.</title>
        <authorList>
            <person name="Goeker M."/>
        </authorList>
    </citation>
    <scope>NUCLEOTIDE SEQUENCE [LARGE SCALE GENOMIC DNA]</scope>
    <source>
        <strain evidence="4 5">DSM 26377</strain>
    </source>
</reference>
<dbReference type="AlphaFoldDB" id="A0A4V3UQW7"/>
<dbReference type="OrthoDB" id="417034at2"/>
<dbReference type="Proteomes" id="UP000295341">
    <property type="component" value="Unassembled WGS sequence"/>
</dbReference>
<evidence type="ECO:0000256" key="1">
    <source>
        <dbReference type="ARBA" id="ARBA00038079"/>
    </source>
</evidence>
<gene>
    <name evidence="4" type="ORF">DFR24_2497</name>
</gene>
<sequence>MKSVDVIVVGGSFAGLSFARRAAAQGLDVVVIDRKPEPGEQVHTTGLLVQEVVEKLDPPRSLLRRIETLRLYAPNLRHVDLTAPGYGFHATDTAGLMRWMADRASHAGAELRWGTPFRHAHRADGWIVLPEQGCRARWLIGADGPRSRVASSFGLDANTEFLLGVEMECCGLAPDVDRLHCFVDADLAPGYFGWLFTGVGGVAQLGIAGRLPHQPDLDALIGKLRKRFDFRLATRMARRGGLIPVGGPLRRWHAPGVVLIGDAAGLVSPLTAGGIHTAIESGEQAADALGGALRNPRHDPIAEMVALRPSFARKKFMRRAFESCSTNRLLDAAMWGPLPGALARHAAFHRAPPQRESAVGSVVART</sequence>
<comment type="caution">
    <text evidence="4">The sequence shown here is derived from an EMBL/GenBank/DDBJ whole genome shotgun (WGS) entry which is preliminary data.</text>
</comment>
<dbReference type="SUPFAM" id="SSF51905">
    <property type="entry name" value="FAD/NAD(P)-binding domain"/>
    <property type="match status" value="1"/>
</dbReference>
<evidence type="ECO:0000313" key="5">
    <source>
        <dbReference type="Proteomes" id="UP000295341"/>
    </source>
</evidence>
<dbReference type="PANTHER" id="PTHR42685">
    <property type="entry name" value="GERANYLGERANYL DIPHOSPHATE REDUCTASE"/>
    <property type="match status" value="1"/>
</dbReference>